<sequence length="246" mass="26726">MKNISLGLVILPLLIISCTTDAIDTADTIDSKISGKKSEKGARLMQTLSPENPENVYDYVGKLHNDLLETYLAGNYQYSTIAQISEQVEAIVAMNSDVALLNLETSVPVNLEEIQAIVNNPEAKLDEAIANSSMTSAAKISLSSFMNAALLWKNEEYGAIYQSIISYESAVMTNTEFSGEDKRIILTTSSIARYSLYYDKKPPYDEDWGTSVGNRVGGVSGAIDNSLTAISRSLITGIMISNLVTD</sequence>
<keyword evidence="3" id="KW-1185">Reference proteome</keyword>
<evidence type="ECO:0000313" key="3">
    <source>
        <dbReference type="Proteomes" id="UP000184092"/>
    </source>
</evidence>
<dbReference type="EMBL" id="FRCL01000015">
    <property type="protein sequence ID" value="SHN13825.1"/>
    <property type="molecule type" value="Genomic_DNA"/>
</dbReference>
<dbReference type="STRING" id="178356.SAMN05216269_11533"/>
<dbReference type="Proteomes" id="UP000184092">
    <property type="component" value="Unassembled WGS sequence"/>
</dbReference>
<feature type="chain" id="PRO_5012794161" evidence="1">
    <location>
        <begin position="23"/>
        <end position="246"/>
    </location>
</feature>
<proteinExistence type="predicted"/>
<protein>
    <submittedName>
        <fullName evidence="2">Uncharacterized protein</fullName>
    </submittedName>
</protein>
<name>A0A1M7PBU9_9FLAO</name>
<dbReference type="AlphaFoldDB" id="A0A1M7PBU9"/>
<dbReference type="PROSITE" id="PS51257">
    <property type="entry name" value="PROKAR_LIPOPROTEIN"/>
    <property type="match status" value="1"/>
</dbReference>
<evidence type="ECO:0000256" key="1">
    <source>
        <dbReference type="SAM" id="SignalP"/>
    </source>
</evidence>
<accession>A0A1M7PBU9</accession>
<keyword evidence="1" id="KW-0732">Signal</keyword>
<evidence type="ECO:0000313" key="2">
    <source>
        <dbReference type="EMBL" id="SHN13825.1"/>
    </source>
</evidence>
<organism evidence="2 3">
    <name type="scientific">Flavobacterium xinjiangense</name>
    <dbReference type="NCBI Taxonomy" id="178356"/>
    <lineage>
        <taxon>Bacteria</taxon>
        <taxon>Pseudomonadati</taxon>
        <taxon>Bacteroidota</taxon>
        <taxon>Flavobacteriia</taxon>
        <taxon>Flavobacteriales</taxon>
        <taxon>Flavobacteriaceae</taxon>
        <taxon>Flavobacterium</taxon>
    </lineage>
</organism>
<dbReference type="OrthoDB" id="646079at2"/>
<reference evidence="3" key="1">
    <citation type="submission" date="2016-11" db="EMBL/GenBank/DDBJ databases">
        <authorList>
            <person name="Varghese N."/>
            <person name="Submissions S."/>
        </authorList>
    </citation>
    <scope>NUCLEOTIDE SEQUENCE [LARGE SCALE GENOMIC DNA]</scope>
    <source>
        <strain evidence="3">CGMCC 1.2749</strain>
    </source>
</reference>
<dbReference type="RefSeq" id="WP_073210819.1">
    <property type="nucleotide sequence ID" value="NZ_FRCL01000015.1"/>
</dbReference>
<feature type="signal peptide" evidence="1">
    <location>
        <begin position="1"/>
        <end position="22"/>
    </location>
</feature>
<gene>
    <name evidence="2" type="ORF">SAMN05216269_11533</name>
</gene>